<dbReference type="PATRIC" id="fig|1678840.3.peg.2253"/>
<dbReference type="Gene3D" id="3.30.565.10">
    <property type="entry name" value="Histidine kinase-like ATPase, C-terminal domain"/>
    <property type="match status" value="1"/>
</dbReference>
<accession>A0A0S7BWE6</accession>
<keyword evidence="12" id="KW-0902">Two-component regulatory system</keyword>
<feature type="transmembrane region" description="Helical" evidence="14">
    <location>
        <begin position="21"/>
        <end position="42"/>
    </location>
</feature>
<evidence type="ECO:0000256" key="13">
    <source>
        <dbReference type="ARBA" id="ARBA00023136"/>
    </source>
</evidence>
<evidence type="ECO:0000256" key="4">
    <source>
        <dbReference type="ARBA" id="ARBA00022475"/>
    </source>
</evidence>
<gene>
    <name evidence="17" type="ORF">ATC1_13870</name>
</gene>
<dbReference type="SMART" id="SM00388">
    <property type="entry name" value="HisKA"/>
    <property type="match status" value="1"/>
</dbReference>
<dbReference type="PANTHER" id="PTHR45528:SF1">
    <property type="entry name" value="SENSOR HISTIDINE KINASE CPXA"/>
    <property type="match status" value="1"/>
</dbReference>
<evidence type="ECO:0000256" key="14">
    <source>
        <dbReference type="SAM" id="Phobius"/>
    </source>
</evidence>
<dbReference type="GO" id="GO:0005524">
    <property type="term" value="F:ATP binding"/>
    <property type="evidence" value="ECO:0007669"/>
    <property type="project" value="UniProtKB-KW"/>
</dbReference>
<feature type="domain" description="HAMP" evidence="16">
    <location>
        <begin position="118"/>
        <end position="171"/>
    </location>
</feature>
<dbReference type="SUPFAM" id="SSF47384">
    <property type="entry name" value="Homodimeric domain of signal transducing histidine kinase"/>
    <property type="match status" value="1"/>
</dbReference>
<evidence type="ECO:0000256" key="2">
    <source>
        <dbReference type="ARBA" id="ARBA00004651"/>
    </source>
</evidence>
<reference evidence="17" key="1">
    <citation type="journal article" date="2015" name="Genome Announc.">
        <title>Draft Genome Sequence of Anaerolineae Strain TC1, a Novel Isolate from a Methanogenic Wastewater Treatment System.</title>
        <authorList>
            <person name="Matsuura N."/>
            <person name="Tourlousse D.M."/>
            <person name="Sun L."/>
            <person name="Toyonaga M."/>
            <person name="Kuroda K."/>
            <person name="Ohashi A."/>
            <person name="Cruz R."/>
            <person name="Yamaguchi T."/>
            <person name="Sekiguchi Y."/>
        </authorList>
    </citation>
    <scope>NUCLEOTIDE SEQUENCE [LARGE SCALE GENOMIC DNA]</scope>
    <source>
        <strain evidence="17">TC1</strain>
    </source>
</reference>
<evidence type="ECO:0000256" key="3">
    <source>
        <dbReference type="ARBA" id="ARBA00012438"/>
    </source>
</evidence>
<sequence>MSKQKLESMSLRQRIIWLTSGAVFIIGLLLVIFVNLIAPIFITREVGSPDTQMLINTVDANGNPITVLAETPGPAGYTLWHDTGFSRADPLLVVRILSGIGLIIITGIGVFAARLVAKESLKPVTHISDTARQISVQNLDQRLNYQGESDEIKTLADSFDRMLQRLQTNFEDQGEFISNLAHELRTPLTSLRMNLEVLNSGLQAKLEDYQGFSATAERSITRLERLVEDLLLLAKAEREIDCRPIILGVLFEDILEELTPIAERENVELKMSGDLDLEVNGDPVLLNRAVANLIENGIHYNHPGGFVEISACKADNQIIIEIKDNGIGISEGQQAHIFERFYRAEAGTTNHNGKGLGLAITAHIIALHNGRIEIKSELGKGSIFQIFLKHAK</sequence>
<dbReference type="SMART" id="SM00387">
    <property type="entry name" value="HATPase_c"/>
    <property type="match status" value="1"/>
</dbReference>
<evidence type="ECO:0000256" key="6">
    <source>
        <dbReference type="ARBA" id="ARBA00022679"/>
    </source>
</evidence>
<dbReference type="InterPro" id="IPR036097">
    <property type="entry name" value="HisK_dim/P_sf"/>
</dbReference>
<evidence type="ECO:0000313" key="17">
    <source>
        <dbReference type="EMBL" id="GAP40888.1"/>
    </source>
</evidence>
<dbReference type="FunFam" id="3.30.565.10:FF:000006">
    <property type="entry name" value="Sensor histidine kinase WalK"/>
    <property type="match status" value="1"/>
</dbReference>
<evidence type="ECO:0000256" key="12">
    <source>
        <dbReference type="ARBA" id="ARBA00023012"/>
    </source>
</evidence>
<dbReference type="CDD" id="cd00075">
    <property type="entry name" value="HATPase"/>
    <property type="match status" value="1"/>
</dbReference>
<keyword evidence="6" id="KW-0808">Transferase</keyword>
<evidence type="ECO:0000313" key="18">
    <source>
        <dbReference type="Proteomes" id="UP000053370"/>
    </source>
</evidence>
<feature type="transmembrane region" description="Helical" evidence="14">
    <location>
        <begin position="92"/>
        <end position="113"/>
    </location>
</feature>
<dbReference type="AlphaFoldDB" id="A0A0S7BWE6"/>
<keyword evidence="5" id="KW-0597">Phosphoprotein</keyword>
<dbReference type="CDD" id="cd06225">
    <property type="entry name" value="HAMP"/>
    <property type="match status" value="1"/>
</dbReference>
<dbReference type="GO" id="GO:0000155">
    <property type="term" value="F:phosphorelay sensor kinase activity"/>
    <property type="evidence" value="ECO:0007669"/>
    <property type="project" value="InterPro"/>
</dbReference>
<evidence type="ECO:0000256" key="1">
    <source>
        <dbReference type="ARBA" id="ARBA00000085"/>
    </source>
</evidence>
<dbReference type="Gene3D" id="6.10.340.10">
    <property type="match status" value="1"/>
</dbReference>
<dbReference type="InterPro" id="IPR003594">
    <property type="entry name" value="HATPase_dom"/>
</dbReference>
<evidence type="ECO:0000259" key="15">
    <source>
        <dbReference type="PROSITE" id="PS50109"/>
    </source>
</evidence>
<dbReference type="FunFam" id="1.10.287.130:FF:000001">
    <property type="entry name" value="Two-component sensor histidine kinase"/>
    <property type="match status" value="1"/>
</dbReference>
<dbReference type="PROSITE" id="PS50109">
    <property type="entry name" value="HIS_KIN"/>
    <property type="match status" value="1"/>
</dbReference>
<dbReference type="InterPro" id="IPR036890">
    <property type="entry name" value="HATPase_C_sf"/>
</dbReference>
<keyword evidence="7 14" id="KW-0812">Transmembrane</keyword>
<dbReference type="EC" id="2.7.13.3" evidence="3"/>
<dbReference type="InterPro" id="IPR050398">
    <property type="entry name" value="HssS/ArlS-like"/>
</dbReference>
<dbReference type="InterPro" id="IPR003661">
    <property type="entry name" value="HisK_dim/P_dom"/>
</dbReference>
<dbReference type="InterPro" id="IPR003660">
    <property type="entry name" value="HAMP_dom"/>
</dbReference>
<dbReference type="InterPro" id="IPR004358">
    <property type="entry name" value="Sig_transdc_His_kin-like_C"/>
</dbReference>
<evidence type="ECO:0000256" key="11">
    <source>
        <dbReference type="ARBA" id="ARBA00022989"/>
    </source>
</evidence>
<dbReference type="PROSITE" id="PS50885">
    <property type="entry name" value="HAMP"/>
    <property type="match status" value="1"/>
</dbReference>
<keyword evidence="4" id="KW-1003">Cell membrane</keyword>
<dbReference type="Pfam" id="PF00512">
    <property type="entry name" value="HisKA"/>
    <property type="match status" value="1"/>
</dbReference>
<keyword evidence="11 14" id="KW-1133">Transmembrane helix</keyword>
<evidence type="ECO:0000256" key="7">
    <source>
        <dbReference type="ARBA" id="ARBA00022692"/>
    </source>
</evidence>
<dbReference type="SUPFAM" id="SSF55874">
    <property type="entry name" value="ATPase domain of HSP90 chaperone/DNA topoisomerase II/histidine kinase"/>
    <property type="match status" value="1"/>
</dbReference>
<evidence type="ECO:0000259" key="16">
    <source>
        <dbReference type="PROSITE" id="PS50885"/>
    </source>
</evidence>
<dbReference type="PRINTS" id="PR00344">
    <property type="entry name" value="BCTRLSENSOR"/>
</dbReference>
<dbReference type="CDD" id="cd00082">
    <property type="entry name" value="HisKA"/>
    <property type="match status" value="1"/>
</dbReference>
<name>A0A0S7BWE6_9CHLR</name>
<evidence type="ECO:0000256" key="10">
    <source>
        <dbReference type="ARBA" id="ARBA00022840"/>
    </source>
</evidence>
<organism evidence="17">
    <name type="scientific">Flexilinea flocculi</name>
    <dbReference type="NCBI Taxonomy" id="1678840"/>
    <lineage>
        <taxon>Bacteria</taxon>
        <taxon>Bacillati</taxon>
        <taxon>Chloroflexota</taxon>
        <taxon>Anaerolineae</taxon>
        <taxon>Anaerolineales</taxon>
        <taxon>Anaerolineaceae</taxon>
        <taxon>Flexilinea</taxon>
    </lineage>
</organism>
<dbReference type="PANTHER" id="PTHR45528">
    <property type="entry name" value="SENSOR HISTIDINE KINASE CPXA"/>
    <property type="match status" value="1"/>
</dbReference>
<feature type="domain" description="Histidine kinase" evidence="15">
    <location>
        <begin position="179"/>
        <end position="392"/>
    </location>
</feature>
<dbReference type="SUPFAM" id="SSF158472">
    <property type="entry name" value="HAMP domain-like"/>
    <property type="match status" value="1"/>
</dbReference>
<dbReference type="RefSeq" id="WP_062280990.1">
    <property type="nucleotide sequence ID" value="NZ_DF968181.1"/>
</dbReference>
<dbReference type="Proteomes" id="UP000053370">
    <property type="component" value="Unassembled WGS sequence"/>
</dbReference>
<keyword evidence="10" id="KW-0067">ATP-binding</keyword>
<dbReference type="Pfam" id="PF00672">
    <property type="entry name" value="HAMP"/>
    <property type="match status" value="1"/>
</dbReference>
<keyword evidence="8" id="KW-0547">Nucleotide-binding</keyword>
<dbReference type="SMART" id="SM00304">
    <property type="entry name" value="HAMP"/>
    <property type="match status" value="1"/>
</dbReference>
<keyword evidence="9 17" id="KW-0418">Kinase</keyword>
<proteinExistence type="predicted"/>
<comment type="catalytic activity">
    <reaction evidence="1">
        <text>ATP + protein L-histidine = ADP + protein N-phospho-L-histidine.</text>
        <dbReference type="EC" id="2.7.13.3"/>
    </reaction>
</comment>
<dbReference type="InterPro" id="IPR005467">
    <property type="entry name" value="His_kinase_dom"/>
</dbReference>
<dbReference type="Gene3D" id="1.10.287.130">
    <property type="match status" value="1"/>
</dbReference>
<dbReference type="GO" id="GO:0005886">
    <property type="term" value="C:plasma membrane"/>
    <property type="evidence" value="ECO:0007669"/>
    <property type="project" value="UniProtKB-SubCell"/>
</dbReference>
<evidence type="ECO:0000256" key="5">
    <source>
        <dbReference type="ARBA" id="ARBA00022553"/>
    </source>
</evidence>
<dbReference type="EMBL" id="DF968181">
    <property type="protein sequence ID" value="GAP40888.1"/>
    <property type="molecule type" value="Genomic_DNA"/>
</dbReference>
<evidence type="ECO:0000256" key="8">
    <source>
        <dbReference type="ARBA" id="ARBA00022741"/>
    </source>
</evidence>
<dbReference type="Pfam" id="PF02518">
    <property type="entry name" value="HATPase_c"/>
    <property type="match status" value="1"/>
</dbReference>
<comment type="subcellular location">
    <subcellularLocation>
        <location evidence="2">Cell membrane</location>
        <topology evidence="2">Multi-pass membrane protein</topology>
    </subcellularLocation>
</comment>
<evidence type="ECO:0000256" key="9">
    <source>
        <dbReference type="ARBA" id="ARBA00022777"/>
    </source>
</evidence>
<dbReference type="STRING" id="1678840.ATC1_13870"/>
<protein>
    <recommendedName>
        <fullName evidence="3">histidine kinase</fullName>
        <ecNumber evidence="3">2.7.13.3</ecNumber>
    </recommendedName>
</protein>
<keyword evidence="13 14" id="KW-0472">Membrane</keyword>
<keyword evidence="18" id="KW-1185">Reference proteome</keyword>